<keyword evidence="3" id="KW-0378">Hydrolase</keyword>
<evidence type="ECO:0000313" key="11">
    <source>
        <dbReference type="EnsemblPlants" id="Kaladp0008s0783.1.v1.1"/>
    </source>
</evidence>
<dbReference type="PANTHER" id="PTHR12383:SF30">
    <property type="entry name" value="MITOCHONDRIAL INNER MEMBRANE PROTEASE SUBUNIT 1-LIKE"/>
    <property type="match status" value="1"/>
</dbReference>
<evidence type="ECO:0000259" key="10">
    <source>
        <dbReference type="Pfam" id="PF10502"/>
    </source>
</evidence>
<evidence type="ECO:0000256" key="9">
    <source>
        <dbReference type="PIRSR" id="PIRSR600223-1"/>
    </source>
</evidence>
<evidence type="ECO:0000256" key="1">
    <source>
        <dbReference type="ARBA" id="ARBA00004273"/>
    </source>
</evidence>
<dbReference type="GO" id="GO:0006627">
    <property type="term" value="P:protein processing involved in protein targeting to mitochondrion"/>
    <property type="evidence" value="ECO:0007669"/>
    <property type="project" value="TreeGrafter"/>
</dbReference>
<comment type="subcellular location">
    <subcellularLocation>
        <location evidence="1">Mitochondrion inner membrane</location>
    </subcellularLocation>
</comment>
<dbReference type="PRINTS" id="PR00727">
    <property type="entry name" value="LEADERPTASE"/>
</dbReference>
<feature type="active site" evidence="9">
    <location>
        <position position="96"/>
    </location>
</feature>
<dbReference type="PANTHER" id="PTHR12383">
    <property type="entry name" value="PROTEASE FAMILY S26 MITOCHONDRIAL INNER MEMBRANE PROTEASE-RELATED"/>
    <property type="match status" value="1"/>
</dbReference>
<dbReference type="Proteomes" id="UP000594263">
    <property type="component" value="Unplaced"/>
</dbReference>
<keyword evidence="4" id="KW-0496">Mitochondrion</keyword>
<feature type="active site" evidence="9">
    <location>
        <position position="52"/>
    </location>
</feature>
<dbReference type="Gramene" id="Kaladp0008s0783.1.v1.1">
    <property type="protein sequence ID" value="Kaladp0008s0783.1.v1.1"/>
    <property type="gene ID" value="Kaladp0008s0783.v1.1"/>
</dbReference>
<comment type="function">
    <text evidence="7">Catalyzes the removal of transit peptides required for the targeting of proteins from the mitochondrial matrix, across the inner membrane, into the inter-membrane space.</text>
</comment>
<dbReference type="GO" id="GO:0006465">
    <property type="term" value="P:signal peptide processing"/>
    <property type="evidence" value="ECO:0007669"/>
    <property type="project" value="InterPro"/>
</dbReference>
<organism evidence="11 12">
    <name type="scientific">Kalanchoe fedtschenkoi</name>
    <name type="common">Lavender scallops</name>
    <name type="synonym">South American air plant</name>
    <dbReference type="NCBI Taxonomy" id="63787"/>
    <lineage>
        <taxon>Eukaryota</taxon>
        <taxon>Viridiplantae</taxon>
        <taxon>Streptophyta</taxon>
        <taxon>Embryophyta</taxon>
        <taxon>Tracheophyta</taxon>
        <taxon>Spermatophyta</taxon>
        <taxon>Magnoliopsida</taxon>
        <taxon>eudicotyledons</taxon>
        <taxon>Gunneridae</taxon>
        <taxon>Pentapetalae</taxon>
        <taxon>Saxifragales</taxon>
        <taxon>Crassulaceae</taxon>
        <taxon>Kalanchoe</taxon>
    </lineage>
</organism>
<feature type="domain" description="Peptidase S26" evidence="10">
    <location>
        <begin position="31"/>
        <end position="108"/>
    </location>
</feature>
<reference evidence="11" key="1">
    <citation type="submission" date="2021-01" db="UniProtKB">
        <authorList>
            <consortium name="EnsemblPlants"/>
        </authorList>
    </citation>
    <scope>IDENTIFICATION</scope>
</reference>
<evidence type="ECO:0000256" key="4">
    <source>
        <dbReference type="ARBA" id="ARBA00023128"/>
    </source>
</evidence>
<feature type="domain" description="Peptidase S26" evidence="10">
    <location>
        <begin position="120"/>
        <end position="161"/>
    </location>
</feature>
<comment type="similarity">
    <text evidence="6">Belongs to the peptidase S26 family. IMP1 subfamily.</text>
</comment>
<dbReference type="AlphaFoldDB" id="A0A7N0RDL4"/>
<dbReference type="SUPFAM" id="SSF51306">
    <property type="entry name" value="LexA/Signal peptidase"/>
    <property type="match status" value="1"/>
</dbReference>
<dbReference type="Pfam" id="PF10502">
    <property type="entry name" value="Peptidase_S26"/>
    <property type="match status" value="2"/>
</dbReference>
<dbReference type="FunFam" id="2.10.109.10:FF:000014">
    <property type="entry name" value="Inner membrane protease subunit 1"/>
    <property type="match status" value="1"/>
</dbReference>
<name>A0A7N0RDL4_KALFE</name>
<dbReference type="InterPro" id="IPR036286">
    <property type="entry name" value="LexA/Signal_pep-like_sf"/>
</dbReference>
<dbReference type="OMA" id="STHWFWE"/>
<keyword evidence="12" id="KW-1185">Reference proteome</keyword>
<protein>
    <recommendedName>
        <fullName evidence="10">Peptidase S26 domain-containing protein</fullName>
    </recommendedName>
</protein>
<dbReference type="InterPro" id="IPR000223">
    <property type="entry name" value="Pept_S26A_signal_pept_1"/>
</dbReference>
<dbReference type="Gene3D" id="2.10.109.10">
    <property type="entry name" value="Umud Fragment, subunit A"/>
    <property type="match status" value="1"/>
</dbReference>
<evidence type="ECO:0000256" key="6">
    <source>
        <dbReference type="ARBA" id="ARBA00038445"/>
    </source>
</evidence>
<accession>A0A7N0RDL4</accession>
<dbReference type="GO" id="GO:0042720">
    <property type="term" value="C:mitochondrial inner membrane peptidase complex"/>
    <property type="evidence" value="ECO:0007669"/>
    <property type="project" value="TreeGrafter"/>
</dbReference>
<dbReference type="InterPro" id="IPR052064">
    <property type="entry name" value="Mito_IMP1_subunit"/>
</dbReference>
<dbReference type="GO" id="GO:0004252">
    <property type="term" value="F:serine-type endopeptidase activity"/>
    <property type="evidence" value="ECO:0007669"/>
    <property type="project" value="InterPro"/>
</dbReference>
<keyword evidence="5" id="KW-0472">Membrane</keyword>
<evidence type="ECO:0000313" key="12">
    <source>
        <dbReference type="Proteomes" id="UP000594263"/>
    </source>
</evidence>
<evidence type="ECO:0000256" key="5">
    <source>
        <dbReference type="ARBA" id="ARBA00023136"/>
    </source>
</evidence>
<comment type="subunit">
    <text evidence="8">Heterodimer of 2 subunits, IMP1A/B and IMP12.</text>
</comment>
<dbReference type="InterPro" id="IPR019533">
    <property type="entry name" value="Peptidase_S26"/>
</dbReference>
<evidence type="ECO:0000256" key="2">
    <source>
        <dbReference type="ARBA" id="ARBA00022792"/>
    </source>
</evidence>
<dbReference type="CDD" id="cd06530">
    <property type="entry name" value="S26_SPase_I"/>
    <property type="match status" value="1"/>
</dbReference>
<keyword evidence="2" id="KW-0999">Mitochondrion inner membrane</keyword>
<proteinExistence type="inferred from homology"/>
<dbReference type="EnsemblPlants" id="Kaladp0008s0783.1.v1.1">
    <property type="protein sequence ID" value="Kaladp0008s0783.1.v1.1"/>
    <property type="gene ID" value="Kaladp0008s0783.v1.1"/>
</dbReference>
<evidence type="ECO:0000256" key="8">
    <source>
        <dbReference type="ARBA" id="ARBA00064368"/>
    </source>
</evidence>
<evidence type="ECO:0000256" key="3">
    <source>
        <dbReference type="ARBA" id="ARBA00022801"/>
    </source>
</evidence>
<evidence type="ECO:0000256" key="7">
    <source>
        <dbReference type="ARBA" id="ARBA00054895"/>
    </source>
</evidence>
<sequence>MAVRDFGRFLWQNFREFSRDAIDPVMHVARFFCFLHITSTRLVTPVRSEGPSMLPTINLTGDYVLAEKISARLGTVRPGDIVLIRSPQNPRNIVTKRVTAVEGQRVNFVAKPKESDLCETTVVPKGHVWIEGDNIYNSADSRKFGPVPYGLIQGRVFWRIWPPNAFGPLGQRPE</sequence>